<name>A0ABS5RVL2_9HYPH</name>
<dbReference type="RefSeq" id="WP_213983352.1">
    <property type="nucleotide sequence ID" value="NZ_JAFMNX010000001.1"/>
</dbReference>
<proteinExistence type="predicted"/>
<organism evidence="2 3">
    <name type="scientific">Tianweitania aestuarii</name>
    <dbReference type="NCBI Taxonomy" id="2814886"/>
    <lineage>
        <taxon>Bacteria</taxon>
        <taxon>Pseudomonadati</taxon>
        <taxon>Pseudomonadota</taxon>
        <taxon>Alphaproteobacteria</taxon>
        <taxon>Hyphomicrobiales</taxon>
        <taxon>Phyllobacteriaceae</taxon>
        <taxon>Tianweitania</taxon>
    </lineage>
</organism>
<evidence type="ECO:0000313" key="3">
    <source>
        <dbReference type="Proteomes" id="UP001297272"/>
    </source>
</evidence>
<comment type="caution">
    <text evidence="2">The sequence shown here is derived from an EMBL/GenBank/DDBJ whole genome shotgun (WGS) entry which is preliminary data.</text>
</comment>
<evidence type="ECO:0000313" key="2">
    <source>
        <dbReference type="EMBL" id="MBS9719742.1"/>
    </source>
</evidence>
<accession>A0ABS5RVL2</accession>
<feature type="region of interest" description="Disordered" evidence="1">
    <location>
        <begin position="34"/>
        <end position="61"/>
    </location>
</feature>
<keyword evidence="3" id="KW-1185">Reference proteome</keyword>
<sequence length="61" mass="6677">MPQIVFFAVVGALAYAGYKKFVGEAEKVTARIKRQEQEARSGSQGTLIRDPKTGVYTVAKD</sequence>
<dbReference type="Proteomes" id="UP001297272">
    <property type="component" value="Unassembled WGS sequence"/>
</dbReference>
<reference evidence="2 3" key="1">
    <citation type="submission" date="2021-03" db="EMBL/GenBank/DDBJ databases">
        <title>Tianweitania aestuarii sp. nov., isolated from a tidal flat.</title>
        <authorList>
            <person name="Park S."/>
            <person name="Yoon J.-H."/>
        </authorList>
    </citation>
    <scope>NUCLEOTIDE SEQUENCE [LARGE SCALE GENOMIC DNA]</scope>
    <source>
        <strain evidence="2 3">BSSL-BM11</strain>
    </source>
</reference>
<dbReference type="EMBL" id="JAFMNX010000001">
    <property type="protein sequence ID" value="MBS9719742.1"/>
    <property type="molecule type" value="Genomic_DNA"/>
</dbReference>
<protein>
    <submittedName>
        <fullName evidence="2">Uncharacterized protein</fullName>
    </submittedName>
</protein>
<evidence type="ECO:0000256" key="1">
    <source>
        <dbReference type="SAM" id="MobiDB-lite"/>
    </source>
</evidence>
<gene>
    <name evidence="2" type="ORF">JYU29_03465</name>
</gene>